<dbReference type="GO" id="GO:0071555">
    <property type="term" value="P:cell wall organization"/>
    <property type="evidence" value="ECO:0007669"/>
    <property type="project" value="TreeGrafter"/>
</dbReference>
<proteinExistence type="predicted"/>
<feature type="transmembrane region" description="Helical" evidence="6">
    <location>
        <begin position="332"/>
        <end position="349"/>
    </location>
</feature>
<dbReference type="Pfam" id="PF00953">
    <property type="entry name" value="Glycos_transf_4"/>
    <property type="match status" value="1"/>
</dbReference>
<dbReference type="InterPro" id="IPR000715">
    <property type="entry name" value="Glycosyl_transferase_4"/>
</dbReference>
<evidence type="ECO:0000256" key="5">
    <source>
        <dbReference type="ARBA" id="ARBA00023136"/>
    </source>
</evidence>
<dbReference type="Proteomes" id="UP000177122">
    <property type="component" value="Unassembled WGS sequence"/>
</dbReference>
<sequence length="350" mass="38125">MITDVIKILVPAALAFFIGIIMTPFLANFLYKNKMWKKSSVKNTIDGAAATITGKLHNDEARKTPRMGGILIWGSVGVTIGILWLLSVFFPNDITGKLNFFSRNQTWLPVFTLIAGALCGLIDDYLVCRDAGSYKGGGLSLKARLFFVFLLGVLGAWWFYYKLDVSSIFIPFWGDLHVGILLIPIFIIFTIGMYSGGIIDGIDGLAGGVFASIYAAYAVIAFANGQVDIAAYASVVVGGLLAFLWFNIPPARFFCSETGTMALTTSLVVVAFLTNAVVVLLIIGFLLVATSASSVIQIVSKKYRGKKVFIVAPLHNHFQALGWPHYKVTMRYWVISLILAVIGVIIQLIG</sequence>
<evidence type="ECO:0000256" key="4">
    <source>
        <dbReference type="ARBA" id="ARBA00022989"/>
    </source>
</evidence>
<feature type="transmembrane region" description="Helical" evidence="6">
    <location>
        <begin position="229"/>
        <end position="246"/>
    </location>
</feature>
<keyword evidence="2" id="KW-0808">Transferase</keyword>
<feature type="transmembrane region" description="Helical" evidence="6">
    <location>
        <begin position="6"/>
        <end position="31"/>
    </location>
</feature>
<comment type="caution">
    <text evidence="7">The sequence shown here is derived from an EMBL/GenBank/DDBJ whole genome shotgun (WGS) entry which is preliminary data.</text>
</comment>
<feature type="transmembrane region" description="Helical" evidence="6">
    <location>
        <begin position="139"/>
        <end position="160"/>
    </location>
</feature>
<evidence type="ECO:0000256" key="3">
    <source>
        <dbReference type="ARBA" id="ARBA00022692"/>
    </source>
</evidence>
<evidence type="ECO:0000256" key="6">
    <source>
        <dbReference type="SAM" id="Phobius"/>
    </source>
</evidence>
<dbReference type="AlphaFoldDB" id="A0A1G2CWS7"/>
<accession>A0A1G2CWS7</accession>
<evidence type="ECO:0000313" key="8">
    <source>
        <dbReference type="Proteomes" id="UP000177122"/>
    </source>
</evidence>
<protein>
    <recommendedName>
        <fullName evidence="9">Phospho-N-acetylmuramoyl-pentapeptide-transferase</fullName>
    </recommendedName>
</protein>
<dbReference type="PANTHER" id="PTHR22926:SF5">
    <property type="entry name" value="PHOSPHO-N-ACETYLMURAMOYL-PENTAPEPTIDE-TRANSFERASE HOMOLOG"/>
    <property type="match status" value="1"/>
</dbReference>
<keyword evidence="4 6" id="KW-1133">Transmembrane helix</keyword>
<feature type="transmembrane region" description="Helical" evidence="6">
    <location>
        <begin position="279"/>
        <end position="299"/>
    </location>
</feature>
<keyword evidence="3 6" id="KW-0812">Transmembrane</keyword>
<organism evidence="7 8">
    <name type="scientific">Candidatus Lloydbacteria bacterium RIFCSPHIGHO2_01_FULL_49_22</name>
    <dbReference type="NCBI Taxonomy" id="1798658"/>
    <lineage>
        <taxon>Bacteria</taxon>
        <taxon>Candidatus Lloydiibacteriota</taxon>
    </lineage>
</organism>
<dbReference type="EMBL" id="MHLI01000015">
    <property type="protein sequence ID" value="OGZ05150.1"/>
    <property type="molecule type" value="Genomic_DNA"/>
</dbReference>
<evidence type="ECO:0000313" key="7">
    <source>
        <dbReference type="EMBL" id="OGZ05150.1"/>
    </source>
</evidence>
<evidence type="ECO:0008006" key="9">
    <source>
        <dbReference type="Google" id="ProtNLM"/>
    </source>
</evidence>
<keyword evidence="5 6" id="KW-0472">Membrane</keyword>
<feature type="transmembrane region" description="Helical" evidence="6">
    <location>
        <begin position="110"/>
        <end position="127"/>
    </location>
</feature>
<dbReference type="GO" id="GO:0016780">
    <property type="term" value="F:phosphotransferase activity, for other substituted phosphate groups"/>
    <property type="evidence" value="ECO:0007669"/>
    <property type="project" value="InterPro"/>
</dbReference>
<dbReference type="PANTHER" id="PTHR22926">
    <property type="entry name" value="PHOSPHO-N-ACETYLMURAMOYL-PENTAPEPTIDE-TRANSFERASE"/>
    <property type="match status" value="1"/>
</dbReference>
<evidence type="ECO:0000256" key="2">
    <source>
        <dbReference type="ARBA" id="ARBA00022679"/>
    </source>
</evidence>
<evidence type="ECO:0000256" key="1">
    <source>
        <dbReference type="ARBA" id="ARBA00004141"/>
    </source>
</evidence>
<feature type="transmembrane region" description="Helical" evidence="6">
    <location>
        <begin position="172"/>
        <end position="192"/>
    </location>
</feature>
<reference evidence="7 8" key="1">
    <citation type="journal article" date="2016" name="Nat. Commun.">
        <title>Thousands of microbial genomes shed light on interconnected biogeochemical processes in an aquifer system.</title>
        <authorList>
            <person name="Anantharaman K."/>
            <person name="Brown C.T."/>
            <person name="Hug L.A."/>
            <person name="Sharon I."/>
            <person name="Castelle C.J."/>
            <person name="Probst A.J."/>
            <person name="Thomas B.C."/>
            <person name="Singh A."/>
            <person name="Wilkins M.J."/>
            <person name="Karaoz U."/>
            <person name="Brodie E.L."/>
            <person name="Williams K.H."/>
            <person name="Hubbard S.S."/>
            <person name="Banfield J.F."/>
        </authorList>
    </citation>
    <scope>NUCLEOTIDE SEQUENCE [LARGE SCALE GENOMIC DNA]</scope>
</reference>
<feature type="transmembrane region" description="Helical" evidence="6">
    <location>
        <begin position="204"/>
        <end position="223"/>
    </location>
</feature>
<dbReference type="GO" id="GO:0044038">
    <property type="term" value="P:cell wall macromolecule biosynthetic process"/>
    <property type="evidence" value="ECO:0007669"/>
    <property type="project" value="TreeGrafter"/>
</dbReference>
<name>A0A1G2CWS7_9BACT</name>
<feature type="transmembrane region" description="Helical" evidence="6">
    <location>
        <begin position="70"/>
        <end position="90"/>
    </location>
</feature>
<comment type="subcellular location">
    <subcellularLocation>
        <location evidence="1">Membrane</location>
        <topology evidence="1">Multi-pass membrane protein</topology>
    </subcellularLocation>
</comment>
<feature type="transmembrane region" description="Helical" evidence="6">
    <location>
        <begin position="253"/>
        <end position="273"/>
    </location>
</feature>
<gene>
    <name evidence="7" type="ORF">A2845_02415</name>
</gene>
<dbReference type="GO" id="GO:0005886">
    <property type="term" value="C:plasma membrane"/>
    <property type="evidence" value="ECO:0007669"/>
    <property type="project" value="TreeGrafter"/>
</dbReference>